<proteinExistence type="predicted"/>
<reference evidence="1" key="1">
    <citation type="submission" date="2019-08" db="EMBL/GenBank/DDBJ databases">
        <authorList>
            <person name="Kucharzyk K."/>
            <person name="Murdoch R.W."/>
            <person name="Higgins S."/>
            <person name="Loffler F."/>
        </authorList>
    </citation>
    <scope>NUCLEOTIDE SEQUENCE</scope>
</reference>
<organism evidence="1">
    <name type="scientific">bioreactor metagenome</name>
    <dbReference type="NCBI Taxonomy" id="1076179"/>
    <lineage>
        <taxon>unclassified sequences</taxon>
        <taxon>metagenomes</taxon>
        <taxon>ecological metagenomes</taxon>
    </lineage>
</organism>
<name>A0A645DJW3_9ZZZZ</name>
<sequence>MPNNEGYKYIAELITEGIIGNNVEYKKSEAKSTTKLISQYEVNDTVAKTKVQNLSTKSTAKEFNTGNGSVMTLGVGENTSFKMPDEQVTGVVVTVIATNNGGNVEVKTKDGQLSKTLKSSSGQVKEISYFISLKEIKDLKEILLVPKGDIYLSGVTVVLNN</sequence>
<comment type="caution">
    <text evidence="1">The sequence shown here is derived from an EMBL/GenBank/DDBJ whole genome shotgun (WGS) entry which is preliminary data.</text>
</comment>
<dbReference type="AlphaFoldDB" id="A0A645DJW3"/>
<dbReference type="EMBL" id="VSSQ01036602">
    <property type="protein sequence ID" value="MPM89113.1"/>
    <property type="molecule type" value="Genomic_DNA"/>
</dbReference>
<evidence type="ECO:0000313" key="1">
    <source>
        <dbReference type="EMBL" id="MPM89113.1"/>
    </source>
</evidence>
<accession>A0A645DJW3</accession>
<protein>
    <submittedName>
        <fullName evidence="1">Uncharacterized protein</fullName>
    </submittedName>
</protein>
<gene>
    <name evidence="1" type="ORF">SDC9_136221</name>
</gene>